<evidence type="ECO:0000256" key="8">
    <source>
        <dbReference type="PIRSR" id="PIRSR602401-1"/>
    </source>
</evidence>
<dbReference type="PANTHER" id="PTHR24305">
    <property type="entry name" value="CYTOCHROME P450"/>
    <property type="match status" value="1"/>
</dbReference>
<evidence type="ECO:0000313" key="12">
    <source>
        <dbReference type="Proteomes" id="UP001320420"/>
    </source>
</evidence>
<evidence type="ECO:0000256" key="3">
    <source>
        <dbReference type="ARBA" id="ARBA00022617"/>
    </source>
</evidence>
<comment type="similarity">
    <text evidence="2 9">Belongs to the cytochrome P450 family.</text>
</comment>
<dbReference type="PRINTS" id="PR00463">
    <property type="entry name" value="EP450I"/>
</dbReference>
<evidence type="ECO:0000313" key="11">
    <source>
        <dbReference type="EMBL" id="KAK7743755.1"/>
    </source>
</evidence>
<dbReference type="Pfam" id="PF00067">
    <property type="entry name" value="p450"/>
    <property type="match status" value="1"/>
</dbReference>
<keyword evidence="7 9" id="KW-0503">Monooxygenase</keyword>
<dbReference type="GO" id="GO:0005506">
    <property type="term" value="F:iron ion binding"/>
    <property type="evidence" value="ECO:0007669"/>
    <property type="project" value="InterPro"/>
</dbReference>
<sequence>MAHVSFIQALGSIAVAALVACLGDKVRIGPNKLSLVTPEAFRDIYGFPSKTKKLFVKSDFYDSGATDPVYHARLRRVFTPSFSRTSLRAYEPVIHKYVDLFMSKLGKLGHPSGDGLNIAGAMNWLTFDIIGKRTEHLNIVDVTIQPARRIPTHPPTNGVVGELAFGESFNAVADGRPHFWISTVLESTHFQLLYSLRKKFSIIRLILPFVVPKDAAAKQERFAAYTDEKISRRIAQQQDAGHRQRDFFDDALESGELSEAEIKGQAGVMIIAGSETAATTLSAVLYFLLKNPECRATLAEEVRGAFATASEITGDAVAKLPYLRGVVEETLRIFSTVPFGLPRISPGEVVDGEYIPEGVEVSAANWQLAHDPRCWKDPWSFAPERWIGEGFGDKTNVYYPFGYGPRSCIGEALAYMELHIVVANMIFAYDWEWVNKELDWFKEVRLYGIWEKPALIVKFHPRGDL</sequence>
<evidence type="ECO:0000256" key="6">
    <source>
        <dbReference type="ARBA" id="ARBA00023004"/>
    </source>
</evidence>
<dbReference type="Gene3D" id="1.10.630.10">
    <property type="entry name" value="Cytochrome P450"/>
    <property type="match status" value="1"/>
</dbReference>
<feature type="binding site" description="axial binding residue" evidence="8">
    <location>
        <position position="408"/>
    </location>
    <ligand>
        <name>heme</name>
        <dbReference type="ChEBI" id="CHEBI:30413"/>
    </ligand>
    <ligandPart>
        <name>Fe</name>
        <dbReference type="ChEBI" id="CHEBI:18248"/>
    </ligandPart>
</feature>
<comment type="caution">
    <text evidence="11">The sequence shown here is derived from an EMBL/GenBank/DDBJ whole genome shotgun (WGS) entry which is preliminary data.</text>
</comment>
<evidence type="ECO:0000256" key="5">
    <source>
        <dbReference type="ARBA" id="ARBA00023002"/>
    </source>
</evidence>
<name>A0AAN9UCB8_9PEZI</name>
<dbReference type="GO" id="GO:0004497">
    <property type="term" value="F:monooxygenase activity"/>
    <property type="evidence" value="ECO:0007669"/>
    <property type="project" value="UniProtKB-KW"/>
</dbReference>
<dbReference type="InterPro" id="IPR002401">
    <property type="entry name" value="Cyt_P450_E_grp-I"/>
</dbReference>
<dbReference type="EMBL" id="JAKJXP020000129">
    <property type="protein sequence ID" value="KAK7743755.1"/>
    <property type="molecule type" value="Genomic_DNA"/>
</dbReference>
<protein>
    <recommendedName>
        <fullName evidence="13">Cytochrome P450</fullName>
    </recommendedName>
</protein>
<keyword evidence="6 8" id="KW-0408">Iron</keyword>
<dbReference type="InterPro" id="IPR001128">
    <property type="entry name" value="Cyt_P450"/>
</dbReference>
<gene>
    <name evidence="11" type="ORF">SLS62_010447</name>
</gene>
<proteinExistence type="inferred from homology"/>
<keyword evidence="10" id="KW-0732">Signal</keyword>
<evidence type="ECO:0000256" key="4">
    <source>
        <dbReference type="ARBA" id="ARBA00022723"/>
    </source>
</evidence>
<dbReference type="PROSITE" id="PS00086">
    <property type="entry name" value="CYTOCHROME_P450"/>
    <property type="match status" value="1"/>
</dbReference>
<comment type="cofactor">
    <cofactor evidence="1 8">
        <name>heme</name>
        <dbReference type="ChEBI" id="CHEBI:30413"/>
    </cofactor>
</comment>
<keyword evidence="5 9" id="KW-0560">Oxidoreductase</keyword>
<dbReference type="PRINTS" id="PR00385">
    <property type="entry name" value="P450"/>
</dbReference>
<evidence type="ECO:0000256" key="1">
    <source>
        <dbReference type="ARBA" id="ARBA00001971"/>
    </source>
</evidence>
<evidence type="ECO:0000256" key="2">
    <source>
        <dbReference type="ARBA" id="ARBA00010617"/>
    </source>
</evidence>
<reference evidence="11 12" key="1">
    <citation type="submission" date="2024-02" db="EMBL/GenBank/DDBJ databases">
        <title>De novo assembly and annotation of 12 fungi associated with fruit tree decline syndrome in Ontario, Canada.</title>
        <authorList>
            <person name="Sulman M."/>
            <person name="Ellouze W."/>
            <person name="Ilyukhin E."/>
        </authorList>
    </citation>
    <scope>NUCLEOTIDE SEQUENCE [LARGE SCALE GENOMIC DNA]</scope>
    <source>
        <strain evidence="11 12">M11/M66-122</strain>
    </source>
</reference>
<dbReference type="GO" id="GO:0020037">
    <property type="term" value="F:heme binding"/>
    <property type="evidence" value="ECO:0007669"/>
    <property type="project" value="InterPro"/>
</dbReference>
<feature type="signal peptide" evidence="10">
    <location>
        <begin position="1"/>
        <end position="17"/>
    </location>
</feature>
<dbReference type="PANTHER" id="PTHR24305:SF29">
    <property type="entry name" value="BENZOATE-PARA-HYDROXYLASE"/>
    <property type="match status" value="1"/>
</dbReference>
<dbReference type="Proteomes" id="UP001320420">
    <property type="component" value="Unassembled WGS sequence"/>
</dbReference>
<dbReference type="AlphaFoldDB" id="A0AAN9UCB8"/>
<dbReference type="SUPFAM" id="SSF48264">
    <property type="entry name" value="Cytochrome P450"/>
    <property type="match status" value="1"/>
</dbReference>
<evidence type="ECO:0000256" key="9">
    <source>
        <dbReference type="RuleBase" id="RU000461"/>
    </source>
</evidence>
<evidence type="ECO:0000256" key="10">
    <source>
        <dbReference type="SAM" id="SignalP"/>
    </source>
</evidence>
<dbReference type="InterPro" id="IPR036396">
    <property type="entry name" value="Cyt_P450_sf"/>
</dbReference>
<dbReference type="CDD" id="cd11058">
    <property type="entry name" value="CYP60B-like"/>
    <property type="match status" value="1"/>
</dbReference>
<evidence type="ECO:0008006" key="13">
    <source>
        <dbReference type="Google" id="ProtNLM"/>
    </source>
</evidence>
<keyword evidence="3 8" id="KW-0349">Heme</keyword>
<keyword evidence="12" id="KW-1185">Reference proteome</keyword>
<accession>A0AAN9UCB8</accession>
<keyword evidence="4 8" id="KW-0479">Metal-binding</keyword>
<dbReference type="GO" id="GO:0016705">
    <property type="term" value="F:oxidoreductase activity, acting on paired donors, with incorporation or reduction of molecular oxygen"/>
    <property type="evidence" value="ECO:0007669"/>
    <property type="project" value="InterPro"/>
</dbReference>
<dbReference type="InterPro" id="IPR017972">
    <property type="entry name" value="Cyt_P450_CS"/>
</dbReference>
<organism evidence="11 12">
    <name type="scientific">Diatrype stigma</name>
    <dbReference type="NCBI Taxonomy" id="117547"/>
    <lineage>
        <taxon>Eukaryota</taxon>
        <taxon>Fungi</taxon>
        <taxon>Dikarya</taxon>
        <taxon>Ascomycota</taxon>
        <taxon>Pezizomycotina</taxon>
        <taxon>Sordariomycetes</taxon>
        <taxon>Xylariomycetidae</taxon>
        <taxon>Xylariales</taxon>
        <taxon>Diatrypaceae</taxon>
        <taxon>Diatrype</taxon>
    </lineage>
</organism>
<feature type="chain" id="PRO_5042874877" description="Cytochrome P450" evidence="10">
    <location>
        <begin position="18"/>
        <end position="465"/>
    </location>
</feature>
<evidence type="ECO:0000256" key="7">
    <source>
        <dbReference type="ARBA" id="ARBA00023033"/>
    </source>
</evidence>
<dbReference type="InterPro" id="IPR050121">
    <property type="entry name" value="Cytochrome_P450_monoxygenase"/>
</dbReference>